<sequence length="82" mass="8559">MRFSIVALALSLCLGVHVHGAPILGGTTGTALTGGGVNDIHNYPVQFDPDGEHDGLFGEDEFEADENENEIGDGGFPFDDVA</sequence>
<keyword evidence="1" id="KW-0732">Signal</keyword>
<dbReference type="EMBL" id="LK023357">
    <property type="protein sequence ID" value="CDS12193.1"/>
    <property type="molecule type" value="Genomic_DNA"/>
</dbReference>
<gene>
    <name evidence="2" type="ORF">LRAMOSA04388</name>
</gene>
<proteinExistence type="predicted"/>
<protein>
    <submittedName>
        <fullName evidence="2">Uncharacterized protein</fullName>
    </submittedName>
</protein>
<reference evidence="2" key="1">
    <citation type="journal article" date="2014" name="Genome Announc.">
        <title>De novo whole-genome sequence and genome annotation of Lichtheimia ramosa.</title>
        <authorList>
            <person name="Linde J."/>
            <person name="Schwartze V."/>
            <person name="Binder U."/>
            <person name="Lass-Florl C."/>
            <person name="Voigt K."/>
            <person name="Horn F."/>
        </authorList>
    </citation>
    <scope>NUCLEOTIDE SEQUENCE</scope>
    <source>
        <strain evidence="2">JMRC FSU:6197</strain>
    </source>
</reference>
<evidence type="ECO:0000256" key="1">
    <source>
        <dbReference type="SAM" id="SignalP"/>
    </source>
</evidence>
<organism evidence="2">
    <name type="scientific">Lichtheimia ramosa</name>
    <dbReference type="NCBI Taxonomy" id="688394"/>
    <lineage>
        <taxon>Eukaryota</taxon>
        <taxon>Fungi</taxon>
        <taxon>Fungi incertae sedis</taxon>
        <taxon>Mucoromycota</taxon>
        <taxon>Mucoromycotina</taxon>
        <taxon>Mucoromycetes</taxon>
        <taxon>Mucorales</taxon>
        <taxon>Lichtheimiaceae</taxon>
        <taxon>Lichtheimia</taxon>
    </lineage>
</organism>
<evidence type="ECO:0000313" key="2">
    <source>
        <dbReference type="EMBL" id="CDS12193.1"/>
    </source>
</evidence>
<feature type="signal peptide" evidence="1">
    <location>
        <begin position="1"/>
        <end position="20"/>
    </location>
</feature>
<accession>A0A077WYT1</accession>
<name>A0A077WYT1_9FUNG</name>
<feature type="chain" id="PRO_5001726720" evidence="1">
    <location>
        <begin position="21"/>
        <end position="82"/>
    </location>
</feature>
<dbReference type="AlphaFoldDB" id="A0A077WYT1"/>